<organism evidence="2">
    <name type="scientific">marine sediment metagenome</name>
    <dbReference type="NCBI Taxonomy" id="412755"/>
    <lineage>
        <taxon>unclassified sequences</taxon>
        <taxon>metagenomes</taxon>
        <taxon>ecological metagenomes</taxon>
    </lineage>
</organism>
<reference evidence="2" key="1">
    <citation type="journal article" date="2015" name="Nature">
        <title>Complex archaea that bridge the gap between prokaryotes and eukaryotes.</title>
        <authorList>
            <person name="Spang A."/>
            <person name="Saw J.H."/>
            <person name="Jorgensen S.L."/>
            <person name="Zaremba-Niedzwiedzka K."/>
            <person name="Martijn J."/>
            <person name="Lind A.E."/>
            <person name="van Eijk R."/>
            <person name="Schleper C."/>
            <person name="Guy L."/>
            <person name="Ettema T.J."/>
        </authorList>
    </citation>
    <scope>NUCLEOTIDE SEQUENCE</scope>
</reference>
<feature type="non-terminal residue" evidence="2">
    <location>
        <position position="426"/>
    </location>
</feature>
<accession>A0A0F9DK28</accession>
<proteinExistence type="predicted"/>
<evidence type="ECO:0000256" key="1">
    <source>
        <dbReference type="SAM" id="MobiDB-lite"/>
    </source>
</evidence>
<feature type="region of interest" description="Disordered" evidence="1">
    <location>
        <begin position="67"/>
        <end position="92"/>
    </location>
</feature>
<gene>
    <name evidence="2" type="ORF">LCGC14_2479450</name>
</gene>
<sequence>MMAFEIAQLIATPGGKRLYSTLKRIVDAEGIPVADVLSQSVDHLEKMEQLARTHKLSVKQVAEESAAERLAKAPAPKGVTDKTPLPPEFGGEQIPLRRVAGAPEPSPQRTFAEQQQFRAEIELEASPKPRGVSPGEVADPKGAEQRILRDVAEFPAPGINLEGVKVRQRDVFLDWLSNSVGVLKPIMSSLDISWFRQIGKTIFRHPRIAFASLKRGVHGMWSEKAAVKWMDDLKAEGSTAQGDRQVVTTEEGTREIALGRLLENRYMAVPGTPGFSESSILARPEFYMSDFAQTWPGIRQSGRGFAVGWNTNYQGMMRYWLEKLTKMNKGTLSQKQVDAALNLGERLTGVGKLGSDNSWFVKAMKVLGFAPGYRVSGPEALATLLSPRTDPLIRRMAAENLLSWALMGNGLMTAAKYGAGATVVTT</sequence>
<evidence type="ECO:0000313" key="2">
    <source>
        <dbReference type="EMBL" id="KKL18046.1"/>
    </source>
</evidence>
<dbReference type="AlphaFoldDB" id="A0A0F9DK28"/>
<protein>
    <submittedName>
        <fullName evidence="2">Uncharacterized protein</fullName>
    </submittedName>
</protein>
<comment type="caution">
    <text evidence="2">The sequence shown here is derived from an EMBL/GenBank/DDBJ whole genome shotgun (WGS) entry which is preliminary data.</text>
</comment>
<name>A0A0F9DK28_9ZZZZ</name>
<dbReference type="EMBL" id="LAZR01039021">
    <property type="protein sequence ID" value="KKL18046.1"/>
    <property type="molecule type" value="Genomic_DNA"/>
</dbReference>